<feature type="transmembrane region" description="Helical" evidence="11">
    <location>
        <begin position="266"/>
        <end position="285"/>
    </location>
</feature>
<accession>A0ABY5DJN6</accession>
<dbReference type="Gene3D" id="1.10.287.70">
    <property type="match status" value="1"/>
</dbReference>
<dbReference type="InterPro" id="IPR024791">
    <property type="entry name" value="Cyt_c/ubiquinol_Oxase_su3"/>
</dbReference>
<dbReference type="CDD" id="cd01665">
    <property type="entry name" value="Cyt_c_Oxidase_III"/>
    <property type="match status" value="1"/>
</dbReference>
<evidence type="ECO:0000256" key="5">
    <source>
        <dbReference type="ARBA" id="ARBA00022967"/>
    </source>
</evidence>
<keyword evidence="6 11" id="KW-1133">Transmembrane helix</keyword>
<feature type="transmembrane region" description="Helical" evidence="11">
    <location>
        <begin position="77"/>
        <end position="102"/>
    </location>
</feature>
<evidence type="ECO:0000256" key="3">
    <source>
        <dbReference type="ARBA" id="ARBA00012949"/>
    </source>
</evidence>
<dbReference type="Pfam" id="PF00510">
    <property type="entry name" value="COX3"/>
    <property type="match status" value="2"/>
</dbReference>
<dbReference type="Proteomes" id="UP001055955">
    <property type="component" value="Chromosome"/>
</dbReference>
<dbReference type="EC" id="7.1.1.9" evidence="3"/>
<feature type="transmembrane region" description="Helical" evidence="11">
    <location>
        <begin position="12"/>
        <end position="31"/>
    </location>
</feature>
<evidence type="ECO:0000256" key="10">
    <source>
        <dbReference type="RuleBase" id="RU003376"/>
    </source>
</evidence>
<evidence type="ECO:0000256" key="6">
    <source>
        <dbReference type="ARBA" id="ARBA00022989"/>
    </source>
</evidence>
<evidence type="ECO:0000313" key="14">
    <source>
        <dbReference type="Proteomes" id="UP001055955"/>
    </source>
</evidence>
<dbReference type="InterPro" id="IPR013833">
    <property type="entry name" value="Cyt_c_oxidase_su3_a-hlx"/>
</dbReference>
<protein>
    <recommendedName>
        <fullName evidence="3">cytochrome-c oxidase</fullName>
        <ecNumber evidence="3">7.1.1.9</ecNumber>
    </recommendedName>
    <alternativeName>
        <fullName evidence="8">Cytochrome aa3 subunit 3</fullName>
    </alternativeName>
    <alternativeName>
        <fullName evidence="9">Cytochrome c oxidase polypeptide III</fullName>
    </alternativeName>
</protein>
<reference evidence="13 14" key="1">
    <citation type="journal article" date="2022" name="Nat. Microbiol.">
        <title>The microbiome of a bacterivorous marine choanoflagellate contains a resource-demanding obligate bacterial associate.</title>
        <authorList>
            <person name="Needham D.M."/>
            <person name="Poirier C."/>
            <person name="Bachy C."/>
            <person name="George E.E."/>
            <person name="Wilken S."/>
            <person name="Yung C.C.M."/>
            <person name="Limardo A.J."/>
            <person name="Morando M."/>
            <person name="Sudek L."/>
            <person name="Malmstrom R.R."/>
            <person name="Keeling P.J."/>
            <person name="Santoro A.E."/>
            <person name="Worden A.Z."/>
        </authorList>
    </citation>
    <scope>NUCLEOTIDE SEQUENCE [LARGE SCALE GENOMIC DNA]</scope>
    <source>
        <strain evidence="13 14">Comchoano-1</strain>
    </source>
</reference>
<dbReference type="EMBL" id="CP092900">
    <property type="protein sequence ID" value="UTC24733.1"/>
    <property type="molecule type" value="Genomic_DNA"/>
</dbReference>
<evidence type="ECO:0000256" key="4">
    <source>
        <dbReference type="ARBA" id="ARBA00022692"/>
    </source>
</evidence>
<evidence type="ECO:0000256" key="1">
    <source>
        <dbReference type="ARBA" id="ARBA00004141"/>
    </source>
</evidence>
<evidence type="ECO:0000259" key="12">
    <source>
        <dbReference type="PROSITE" id="PS50253"/>
    </source>
</evidence>
<evidence type="ECO:0000256" key="11">
    <source>
        <dbReference type="SAM" id="Phobius"/>
    </source>
</evidence>
<comment type="similarity">
    <text evidence="2 10">Belongs to the cytochrome c oxidase subunit 3 family.</text>
</comment>
<feature type="transmembrane region" description="Helical" evidence="11">
    <location>
        <begin position="155"/>
        <end position="176"/>
    </location>
</feature>
<dbReference type="InterPro" id="IPR035973">
    <property type="entry name" value="Cyt_c_oxidase_su3-like_sf"/>
</dbReference>
<organism evidence="13 14">
    <name type="scientific">Candidatus Comchoanobacter bicostacola</name>
    <dbReference type="NCBI Taxonomy" id="2919598"/>
    <lineage>
        <taxon>Bacteria</taxon>
        <taxon>Pseudomonadati</taxon>
        <taxon>Pseudomonadota</taxon>
        <taxon>Gammaproteobacteria</taxon>
        <taxon>Candidatus Comchoanobacterales</taxon>
        <taxon>Candidatus Comchoanobacteraceae</taxon>
        <taxon>Candidatus Comchoanobacter</taxon>
    </lineage>
</organism>
<keyword evidence="7 11" id="KW-0472">Membrane</keyword>
<sequence length="286" mass="32205">MSHQPATPPSYLPILASVSMLIFAIGSVGWVQGKGYGLVTLILGVCALILVCAQWFYRVVIDGQTFLANNAVFDRSLRIGVMWFIFTELMFFVGLFGVLFYIRVWALPVLSGQVGSKLMTHVLLWPDFISNWPLLQTPDQSLSQIEAIEPMGIPLLNTLILLLSGLTITISHFMVLKSQLKKSALWLAITIFLGGSFLGLQLYEYVHAVSGGLKLGSGIYGSIFYLMTGFHGLHVFIGTLVLMVMWCRMFLGHFSAKEHFGFEAAIWYWHFVDVVWLMLFVFVYWI</sequence>
<proteinExistence type="inferred from homology"/>
<feature type="transmembrane region" description="Helical" evidence="11">
    <location>
        <begin position="223"/>
        <end position="246"/>
    </location>
</feature>
<dbReference type="PANTHER" id="PTHR11403">
    <property type="entry name" value="CYTOCHROME C OXIDASE SUBUNIT III"/>
    <property type="match status" value="1"/>
</dbReference>
<dbReference type="PROSITE" id="PS50253">
    <property type="entry name" value="COX3"/>
    <property type="match status" value="1"/>
</dbReference>
<dbReference type="InterPro" id="IPR033945">
    <property type="entry name" value="Cyt_c_oxase_su3_dom"/>
</dbReference>
<comment type="subcellular location">
    <subcellularLocation>
        <location evidence="10">Cell membrane</location>
        <topology evidence="10">Multi-pass membrane protein</topology>
    </subcellularLocation>
    <subcellularLocation>
        <location evidence="1">Membrane</location>
        <topology evidence="1">Multi-pass membrane protein</topology>
    </subcellularLocation>
</comment>
<keyword evidence="4 10" id="KW-0812">Transmembrane</keyword>
<evidence type="ECO:0000256" key="7">
    <source>
        <dbReference type="ARBA" id="ARBA00023136"/>
    </source>
</evidence>
<keyword evidence="14" id="KW-1185">Reference proteome</keyword>
<dbReference type="SUPFAM" id="SSF81452">
    <property type="entry name" value="Cytochrome c oxidase subunit III-like"/>
    <property type="match status" value="1"/>
</dbReference>
<evidence type="ECO:0000256" key="2">
    <source>
        <dbReference type="ARBA" id="ARBA00010581"/>
    </source>
</evidence>
<dbReference type="RefSeq" id="WP_258568522.1">
    <property type="nucleotide sequence ID" value="NZ_CP092900.1"/>
</dbReference>
<keyword evidence="5" id="KW-1278">Translocase</keyword>
<dbReference type="Gene3D" id="1.20.120.80">
    <property type="entry name" value="Cytochrome c oxidase, subunit III, four-helix bundle"/>
    <property type="match status" value="1"/>
</dbReference>
<feature type="transmembrane region" description="Helical" evidence="11">
    <location>
        <begin position="183"/>
        <end position="203"/>
    </location>
</feature>
<evidence type="ECO:0000256" key="8">
    <source>
        <dbReference type="ARBA" id="ARBA00031400"/>
    </source>
</evidence>
<dbReference type="PANTHER" id="PTHR11403:SF7">
    <property type="entry name" value="CYTOCHROME C OXIDASE SUBUNIT 3"/>
    <property type="match status" value="1"/>
</dbReference>
<feature type="transmembrane region" description="Helical" evidence="11">
    <location>
        <begin position="38"/>
        <end position="57"/>
    </location>
</feature>
<name>A0ABY5DJN6_9GAMM</name>
<dbReference type="InterPro" id="IPR000298">
    <property type="entry name" value="Cyt_c_oxidase-like_su3"/>
</dbReference>
<gene>
    <name evidence="13" type="ORF">MMH89_00975</name>
</gene>
<feature type="domain" description="Heme-copper oxidase subunit III family profile" evidence="12">
    <location>
        <begin position="1"/>
        <end position="286"/>
    </location>
</feature>
<evidence type="ECO:0000313" key="13">
    <source>
        <dbReference type="EMBL" id="UTC24733.1"/>
    </source>
</evidence>
<evidence type="ECO:0000256" key="9">
    <source>
        <dbReference type="ARBA" id="ARBA00031625"/>
    </source>
</evidence>